<keyword evidence="2" id="KW-0812">Transmembrane</keyword>
<evidence type="ECO:0000259" key="3">
    <source>
        <dbReference type="Pfam" id="PF12146"/>
    </source>
</evidence>
<dbReference type="GO" id="GO:0047372">
    <property type="term" value="F:monoacylglycerol lipase activity"/>
    <property type="evidence" value="ECO:0007669"/>
    <property type="project" value="TreeGrafter"/>
</dbReference>
<accession>A0AAN7KJI3</accession>
<keyword evidence="2" id="KW-1133">Transmembrane helix</keyword>
<feature type="domain" description="Serine aminopeptidase S33" evidence="3">
    <location>
        <begin position="152"/>
        <end position="364"/>
    </location>
</feature>
<dbReference type="PANTHER" id="PTHR10794">
    <property type="entry name" value="ABHYDROLASE DOMAIN-CONTAINING PROTEIN"/>
    <property type="match status" value="1"/>
</dbReference>
<dbReference type="FunFam" id="3.40.50.1820:FF:000071">
    <property type="entry name" value="Embryogenesis-associated protein EMB8"/>
    <property type="match status" value="1"/>
</dbReference>
<dbReference type="EMBL" id="JAXIOK010000007">
    <property type="protein sequence ID" value="KAK4766364.1"/>
    <property type="molecule type" value="Genomic_DNA"/>
</dbReference>
<comment type="similarity">
    <text evidence="1">Belongs to the AB hydrolase superfamily. AB hydrolase 4 family.</text>
</comment>
<evidence type="ECO:0000313" key="4">
    <source>
        <dbReference type="EMBL" id="KAK4766364.1"/>
    </source>
</evidence>
<proteinExistence type="inferred from homology"/>
<feature type="transmembrane region" description="Helical" evidence="2">
    <location>
        <begin position="12"/>
        <end position="41"/>
    </location>
</feature>
<evidence type="ECO:0000313" key="5">
    <source>
        <dbReference type="Proteomes" id="UP001345219"/>
    </source>
</evidence>
<name>A0AAN7KJI3_9MYRT</name>
<evidence type="ECO:0000256" key="1">
    <source>
        <dbReference type="ARBA" id="ARBA00010884"/>
    </source>
</evidence>
<dbReference type="Proteomes" id="UP001345219">
    <property type="component" value="Chromosome 7"/>
</dbReference>
<keyword evidence="2" id="KW-0472">Membrane</keyword>
<protein>
    <recommendedName>
        <fullName evidence="3">Serine aminopeptidase S33 domain-containing protein</fullName>
    </recommendedName>
</protein>
<dbReference type="InterPro" id="IPR022742">
    <property type="entry name" value="Hydrolase_4"/>
</dbReference>
<dbReference type="Pfam" id="PF12146">
    <property type="entry name" value="Hydrolase_4"/>
    <property type="match status" value="1"/>
</dbReference>
<gene>
    <name evidence="4" type="ORF">SAY87_008006</name>
</gene>
<keyword evidence="5" id="KW-1185">Reference proteome</keyword>
<reference evidence="4 5" key="1">
    <citation type="journal article" date="2023" name="Hortic Res">
        <title>Pangenome of water caltrop reveals structural variations and asymmetric subgenome divergence after allopolyploidization.</title>
        <authorList>
            <person name="Zhang X."/>
            <person name="Chen Y."/>
            <person name="Wang L."/>
            <person name="Yuan Y."/>
            <person name="Fang M."/>
            <person name="Shi L."/>
            <person name="Lu R."/>
            <person name="Comes H.P."/>
            <person name="Ma Y."/>
            <person name="Chen Y."/>
            <person name="Huang G."/>
            <person name="Zhou Y."/>
            <person name="Zheng Z."/>
            <person name="Qiu Y."/>
        </authorList>
    </citation>
    <scope>NUCLEOTIDE SEQUENCE [LARGE SCALE GENOMIC DNA]</scope>
    <source>
        <tissue evidence="4">Roots</tissue>
    </source>
</reference>
<dbReference type="AlphaFoldDB" id="A0AAN7KJI3"/>
<evidence type="ECO:0000256" key="2">
    <source>
        <dbReference type="SAM" id="Phobius"/>
    </source>
</evidence>
<organism evidence="4 5">
    <name type="scientific">Trapa incisa</name>
    <dbReference type="NCBI Taxonomy" id="236973"/>
    <lineage>
        <taxon>Eukaryota</taxon>
        <taxon>Viridiplantae</taxon>
        <taxon>Streptophyta</taxon>
        <taxon>Embryophyta</taxon>
        <taxon>Tracheophyta</taxon>
        <taxon>Spermatophyta</taxon>
        <taxon>Magnoliopsida</taxon>
        <taxon>eudicotyledons</taxon>
        <taxon>Gunneridae</taxon>
        <taxon>Pentapetalae</taxon>
        <taxon>rosids</taxon>
        <taxon>malvids</taxon>
        <taxon>Myrtales</taxon>
        <taxon>Lythraceae</taxon>
        <taxon>Trapa</taxon>
    </lineage>
</organism>
<dbReference type="GO" id="GO:0034338">
    <property type="term" value="F:short-chain carboxylesterase activity"/>
    <property type="evidence" value="ECO:0007669"/>
    <property type="project" value="TreeGrafter"/>
</dbReference>
<dbReference type="Gene3D" id="3.40.50.1820">
    <property type="entry name" value="alpha/beta hydrolase"/>
    <property type="match status" value="1"/>
</dbReference>
<dbReference type="InterPro" id="IPR029058">
    <property type="entry name" value="AB_hydrolase_fold"/>
</dbReference>
<sequence>MEGSVTDSPYRLLLRAASLIPASHFFVAALFASVIFLYSFLEAHFLHDLLNGFRGDPVSINCDSSSRLFHSVVSKCRTLHGRYLATPWLCSPHLQTAFLSFMGRSPDFIYRRRLFHTSDRGTIALDWLLSSDVMEDSASMVQDNQIHDETPILIVIPGLTSDSESSYIKHLVYTMARSGWNVVVSNHRGLGGITITSDCFYNAGWTKDIEEVVNHLHQHHLEASLFVVGTSIGANVLVKYLGEQGENVPIMGAAAICSPWDLLICDRFINRRPVQKMYDKVLTIGLQGYAKLHQTIMSRLANWDGIVKSRSVREFDNHATRILGKYETVDTFYRRCSSSIFVGKVSVPLLCISALDDPVCTSEAIPWDECRANKNIVLATTPHGGHLGFYEGITARRLWWVRAVSEFLGILQSSQSMRRRAVAQAPLPSALESSVDQGPYINVDEDGMVAAVGDEQANCTVEDTTKDTILTQPSVRYTEEGPAPIKAWLSRFSRPSNISIALLAYIAMVTTWPLIGPALLLAIKRKFKKGMPSMALKRS</sequence>
<feature type="transmembrane region" description="Helical" evidence="2">
    <location>
        <begin position="500"/>
        <end position="523"/>
    </location>
</feature>
<dbReference type="InterPro" id="IPR050960">
    <property type="entry name" value="AB_hydrolase_4_sf"/>
</dbReference>
<dbReference type="SUPFAM" id="SSF53474">
    <property type="entry name" value="alpha/beta-Hydrolases"/>
    <property type="match status" value="1"/>
</dbReference>
<dbReference type="PANTHER" id="PTHR10794:SF82">
    <property type="entry name" value="ALPHA_BETA-HYDROLASES SUPERFAMILY PROTEIN"/>
    <property type="match status" value="1"/>
</dbReference>
<comment type="caution">
    <text evidence="4">The sequence shown here is derived from an EMBL/GenBank/DDBJ whole genome shotgun (WGS) entry which is preliminary data.</text>
</comment>